<accession>A0A8H6W947</accession>
<keyword evidence="3" id="KW-1185">Reference proteome</keyword>
<evidence type="ECO:0000313" key="2">
    <source>
        <dbReference type="EMBL" id="KAF7307651.1"/>
    </source>
</evidence>
<sequence length="130" mass="14733">MEKVNAWGEPSSRRPKLEPGRDPSDSHDLLSHPSLLPACLLRATRHGPSCQLIESLEPRYNPLFSRLRQRHRWVDVMLQAVDSQRTARESILLMANSQALDFFGGIGCLNESPYKTRTRSSENSMTSDVQ</sequence>
<protein>
    <submittedName>
        <fullName evidence="2">Uncharacterized protein</fullName>
    </submittedName>
</protein>
<reference evidence="2" key="1">
    <citation type="submission" date="2020-05" db="EMBL/GenBank/DDBJ databases">
        <title>Mycena genomes resolve the evolution of fungal bioluminescence.</title>
        <authorList>
            <person name="Tsai I.J."/>
        </authorList>
    </citation>
    <scope>NUCLEOTIDE SEQUENCE</scope>
    <source>
        <strain evidence="2">171206Taipei</strain>
    </source>
</reference>
<name>A0A8H6W947_9AGAR</name>
<organism evidence="2 3">
    <name type="scientific">Mycena indigotica</name>
    <dbReference type="NCBI Taxonomy" id="2126181"/>
    <lineage>
        <taxon>Eukaryota</taxon>
        <taxon>Fungi</taxon>
        <taxon>Dikarya</taxon>
        <taxon>Basidiomycota</taxon>
        <taxon>Agaricomycotina</taxon>
        <taxon>Agaricomycetes</taxon>
        <taxon>Agaricomycetidae</taxon>
        <taxon>Agaricales</taxon>
        <taxon>Marasmiineae</taxon>
        <taxon>Mycenaceae</taxon>
        <taxon>Mycena</taxon>
    </lineage>
</organism>
<evidence type="ECO:0000313" key="3">
    <source>
        <dbReference type="Proteomes" id="UP000636479"/>
    </source>
</evidence>
<dbReference type="GeneID" id="59344894"/>
<comment type="caution">
    <text evidence="2">The sequence shown here is derived from an EMBL/GenBank/DDBJ whole genome shotgun (WGS) entry which is preliminary data.</text>
</comment>
<dbReference type="EMBL" id="JACAZF010000004">
    <property type="protein sequence ID" value="KAF7307651.1"/>
    <property type="molecule type" value="Genomic_DNA"/>
</dbReference>
<feature type="region of interest" description="Disordered" evidence="1">
    <location>
        <begin position="1"/>
        <end position="30"/>
    </location>
</feature>
<dbReference type="RefSeq" id="XP_037222670.1">
    <property type="nucleotide sequence ID" value="XM_037362378.1"/>
</dbReference>
<dbReference type="Proteomes" id="UP000636479">
    <property type="component" value="Unassembled WGS sequence"/>
</dbReference>
<proteinExistence type="predicted"/>
<feature type="compositionally biased region" description="Basic and acidic residues" evidence="1">
    <location>
        <begin position="11"/>
        <end position="30"/>
    </location>
</feature>
<evidence type="ECO:0000256" key="1">
    <source>
        <dbReference type="SAM" id="MobiDB-lite"/>
    </source>
</evidence>
<gene>
    <name evidence="2" type="ORF">MIND_00560400</name>
</gene>
<dbReference type="AlphaFoldDB" id="A0A8H6W947"/>